<dbReference type="RefSeq" id="WP_323692187.1">
    <property type="nucleotide sequence ID" value="NZ_CP116341.1"/>
</dbReference>
<dbReference type="Proteomes" id="UP001303532">
    <property type="component" value="Chromosome"/>
</dbReference>
<keyword evidence="1" id="KW-0472">Membrane</keyword>
<proteinExistence type="predicted"/>
<organism evidence="2 3">
    <name type="scientific">Sporosarcina jeotgali</name>
    <dbReference type="NCBI Taxonomy" id="3020056"/>
    <lineage>
        <taxon>Bacteria</taxon>
        <taxon>Bacillati</taxon>
        <taxon>Bacillota</taxon>
        <taxon>Bacilli</taxon>
        <taxon>Bacillales</taxon>
        <taxon>Caryophanaceae</taxon>
        <taxon>Sporosarcina</taxon>
    </lineage>
</organism>
<dbReference type="InterPro" id="IPR017259">
    <property type="entry name" value="UCP037672"/>
</dbReference>
<feature type="transmembrane region" description="Helical" evidence="1">
    <location>
        <begin position="73"/>
        <end position="94"/>
    </location>
</feature>
<evidence type="ECO:0000313" key="2">
    <source>
        <dbReference type="EMBL" id="WOV84539.1"/>
    </source>
</evidence>
<dbReference type="Pfam" id="PF12650">
    <property type="entry name" value="DUF3784"/>
    <property type="match status" value="1"/>
</dbReference>
<sequence>MIIMLSVIVLFLGLGVVLINGKGSFLIAGFNTLPSEEKEKVNVIALCKFMGKMMFALSFSMLFWLLGEAYDSNWLFCMGLILFLALVVFMLIFINTGNRFKK</sequence>
<gene>
    <name evidence="2" type="ORF">PGH26_01050</name>
</gene>
<protein>
    <submittedName>
        <fullName evidence="2">DUF3784 domain-containing protein</fullName>
    </submittedName>
</protein>
<feature type="transmembrane region" description="Helical" evidence="1">
    <location>
        <begin position="6"/>
        <end position="28"/>
    </location>
</feature>
<name>A0ABZ0KWX6_9BACL</name>
<keyword evidence="1" id="KW-1133">Transmembrane helix</keyword>
<accession>A0ABZ0KWX6</accession>
<evidence type="ECO:0000256" key="1">
    <source>
        <dbReference type="SAM" id="Phobius"/>
    </source>
</evidence>
<dbReference type="EMBL" id="CP116341">
    <property type="protein sequence ID" value="WOV84539.1"/>
    <property type="molecule type" value="Genomic_DNA"/>
</dbReference>
<evidence type="ECO:0000313" key="3">
    <source>
        <dbReference type="Proteomes" id="UP001303532"/>
    </source>
</evidence>
<keyword evidence="1" id="KW-0812">Transmembrane</keyword>
<feature type="transmembrane region" description="Helical" evidence="1">
    <location>
        <begin position="49"/>
        <end position="67"/>
    </location>
</feature>
<keyword evidence="3" id="KW-1185">Reference proteome</keyword>
<reference evidence="2 3" key="1">
    <citation type="submission" date="2023-01" db="EMBL/GenBank/DDBJ databases">
        <title>Sporosarcina sp. nov., isolated from Korean tranditional fermented seafood 'Jeotgal'.</title>
        <authorList>
            <person name="Yang A.-I."/>
        </authorList>
    </citation>
    <scope>NUCLEOTIDE SEQUENCE [LARGE SCALE GENOMIC DNA]</scope>
    <source>
        <strain evidence="2 3">B2O-1</strain>
    </source>
</reference>